<evidence type="ECO:0000259" key="2">
    <source>
        <dbReference type="Pfam" id="PF02108"/>
    </source>
</evidence>
<dbReference type="EMBL" id="SDJR01000010">
    <property type="protein sequence ID" value="RXR23646.1"/>
    <property type="molecule type" value="Genomic_DNA"/>
</dbReference>
<organism evidence="4 5">
    <name type="scientific">Oerskovia turbata</name>
    <dbReference type="NCBI Taxonomy" id="1713"/>
    <lineage>
        <taxon>Bacteria</taxon>
        <taxon>Bacillati</taxon>
        <taxon>Actinomycetota</taxon>
        <taxon>Actinomycetes</taxon>
        <taxon>Micrococcales</taxon>
        <taxon>Cellulomonadaceae</taxon>
        <taxon>Oerskovia</taxon>
    </lineage>
</organism>
<dbReference type="OrthoDB" id="5114026at2"/>
<evidence type="ECO:0000313" key="5">
    <source>
        <dbReference type="Proteomes" id="UP000289805"/>
    </source>
</evidence>
<dbReference type="EMBL" id="SDJQ01000016">
    <property type="protein sequence ID" value="RXR32916.1"/>
    <property type="molecule type" value="Genomic_DNA"/>
</dbReference>
<comment type="caution">
    <text evidence="4">The sequence shown here is derived from an EMBL/GenBank/DDBJ whole genome shotgun (WGS) entry which is preliminary data.</text>
</comment>
<dbReference type="Proteomes" id="UP000289805">
    <property type="component" value="Unassembled WGS sequence"/>
</dbReference>
<dbReference type="InterPro" id="IPR018035">
    <property type="entry name" value="Flagellar_FliH/T3SS_HrpE"/>
</dbReference>
<evidence type="ECO:0000313" key="4">
    <source>
        <dbReference type="EMBL" id="RXR32916.1"/>
    </source>
</evidence>
<dbReference type="AlphaFoldDB" id="A0A4V1N4P8"/>
<feature type="compositionally biased region" description="Low complexity" evidence="1">
    <location>
        <begin position="224"/>
        <end position="235"/>
    </location>
</feature>
<dbReference type="STRING" id="1713.GCA_000718325_02594"/>
<gene>
    <name evidence="3" type="ORF">EQW73_15100</name>
    <name evidence="4" type="ORF">EQW78_13080</name>
</gene>
<evidence type="ECO:0000256" key="1">
    <source>
        <dbReference type="SAM" id="MobiDB-lite"/>
    </source>
</evidence>
<name>A0A4V1N4P8_9CELL</name>
<sequence length="235" mass="24663">MARTGTSLSTESAFVPNAVPVLNSSRVREVEAAASARGYAAGYAAGARAAQEGVDRLRASLEEEHARRAAEQVESIRRTVSLLHEAARALTERTVPVVESAQAATLRGALDLAEAIVDLQLTDRSRAAHAALARVTSSVEAAVVEVRLHPDDVRLLTEAGVQEPALVPDATLRRGDAVAHLEHGFLDARVGTAVERARAELTALVDAADRPAAPRLDEAEGRRQGAQPGAGRAVA</sequence>
<dbReference type="Pfam" id="PF02108">
    <property type="entry name" value="FliH"/>
    <property type="match status" value="1"/>
</dbReference>
<keyword evidence="6" id="KW-1185">Reference proteome</keyword>
<dbReference type="Proteomes" id="UP000290517">
    <property type="component" value="Unassembled WGS sequence"/>
</dbReference>
<protein>
    <recommendedName>
        <fullName evidence="2">Flagellar assembly protein FliH/Type III secretion system HrpE domain-containing protein</fullName>
    </recommendedName>
</protein>
<feature type="region of interest" description="Disordered" evidence="1">
    <location>
        <begin position="210"/>
        <end position="235"/>
    </location>
</feature>
<feature type="domain" description="Flagellar assembly protein FliH/Type III secretion system HrpE" evidence="2">
    <location>
        <begin position="83"/>
        <end position="192"/>
    </location>
</feature>
<evidence type="ECO:0000313" key="3">
    <source>
        <dbReference type="EMBL" id="RXR23646.1"/>
    </source>
</evidence>
<evidence type="ECO:0000313" key="6">
    <source>
        <dbReference type="Proteomes" id="UP000290517"/>
    </source>
</evidence>
<proteinExistence type="predicted"/>
<accession>A0A4V1N4P8</accession>
<reference evidence="5 6" key="1">
    <citation type="submission" date="2019-01" db="EMBL/GenBank/DDBJ databases">
        <title>Oerskovia turbata Genome sequencing and assembly.</title>
        <authorList>
            <person name="Dou T."/>
        </authorList>
    </citation>
    <scope>NUCLEOTIDE SEQUENCE [LARGE SCALE GENOMIC DNA]</scope>
    <source>
        <strain evidence="4 5">JCM12123</strain>
        <strain evidence="3 6">JCM3160</strain>
    </source>
</reference>